<dbReference type="Gene3D" id="3.40.50.2000">
    <property type="entry name" value="Glycogen Phosphorylase B"/>
    <property type="match status" value="1"/>
</dbReference>
<reference evidence="2 3" key="1">
    <citation type="submission" date="2023-05" db="EMBL/GenBank/DDBJ databases">
        <title>Rombocin, a short stable natural nisin variant, displays selective antimicrobial activity against Listeria monocytogenes and employs dual mode of action to kill target bacterial strains.</title>
        <authorList>
            <person name="Wambui J."/>
            <person name="Stephan R."/>
            <person name="Kuipers O.P."/>
        </authorList>
    </citation>
    <scope>NUCLEOTIDE SEQUENCE [LARGE SCALE GENOMIC DNA]</scope>
    <source>
        <strain evidence="2 3">RC002</strain>
    </source>
</reference>
<gene>
    <name evidence="2" type="ORF">QOZ84_09625</name>
</gene>
<name>A0ABT7EA58_9FIRM</name>
<dbReference type="Proteomes" id="UP001301012">
    <property type="component" value="Unassembled WGS sequence"/>
</dbReference>
<evidence type="ECO:0000259" key="1">
    <source>
        <dbReference type="Pfam" id="PF13524"/>
    </source>
</evidence>
<dbReference type="GO" id="GO:0016757">
    <property type="term" value="F:glycosyltransferase activity"/>
    <property type="evidence" value="ECO:0007669"/>
    <property type="project" value="UniProtKB-KW"/>
</dbReference>
<dbReference type="InterPro" id="IPR055259">
    <property type="entry name" value="YkvP/CgeB_Glyco_trans-like"/>
</dbReference>
<protein>
    <submittedName>
        <fullName evidence="2">Glycosyltransferase</fullName>
        <ecNumber evidence="2">2.4.-.-</ecNumber>
    </submittedName>
</protein>
<organism evidence="2 3">
    <name type="scientific">Romboutsia sedimentorum</name>
    <dbReference type="NCBI Taxonomy" id="1368474"/>
    <lineage>
        <taxon>Bacteria</taxon>
        <taxon>Bacillati</taxon>
        <taxon>Bacillota</taxon>
        <taxon>Clostridia</taxon>
        <taxon>Peptostreptococcales</taxon>
        <taxon>Peptostreptococcaceae</taxon>
        <taxon>Romboutsia</taxon>
    </lineage>
</organism>
<evidence type="ECO:0000313" key="2">
    <source>
        <dbReference type="EMBL" id="MDK2563808.1"/>
    </source>
</evidence>
<dbReference type="RefSeq" id="WP_284132749.1">
    <property type="nucleotide sequence ID" value="NZ_JASKYM010000004.1"/>
</dbReference>
<keyword evidence="3" id="KW-1185">Reference proteome</keyword>
<sequence length="658" mass="77593">MNEYEYKLYEDINTDIKNSEVYNWNEKLINIDEKYTYKIEFIGEIEDNCSIKLYIISYCDNKKLYGESIKLNTSKVITNVDKCNYIKLAIKVSNIDKVKINTIKIYRKLNVSSLSQDKIKSLKLYPPINIKDLNIACIFDDFTTECYKEMVKLIKIKPDTWKIDLTINKPHVLIVESAWHGNNNSWGEKIQYVNEYNIKELKEVINWCRENNIPTVFWNKEDPAHFEQFILTAKLFDYVFTTDECSIEKYIKELKHNNVYTLPFAAQPKIHNPIKIYDKRIEKAFFSGSYYTNKFPKRRASLEHILKLAIDNIGLDIYDRNYYLNSIQYRYPKYFKSYIKGYLSANDLEECNKGYKIMLNVNSVTNSPTMFSRRVFEGLACGTPVVSSYSLGINNMFKGIVVASDDLDELKDEFIRLKNESYYDKKVVKGIREVLRNHTYKDRVVYMLNKIGISASNNKPSLSIISSIDSLDELEKAKIMYYSQTYYYKKLYLIIDNEKLHNFVKENNKDNKIILLDNKDKNTNSIIESDYIGIMSVNNYYGKYYFEDLMNSTLYSDAEFIGKKSFFKVKQNIDNNDIYIVNENMSFQYVDILDLDKCIFKSSVVKNQTINKLIEYIEVNYIDKFKFGCRYLSIDKFNLIECINKVKLELLNSIDCMV</sequence>
<accession>A0ABT7EA58</accession>
<keyword evidence="2" id="KW-0808">Transferase</keyword>
<comment type="caution">
    <text evidence="2">The sequence shown here is derived from an EMBL/GenBank/DDBJ whole genome shotgun (WGS) entry which is preliminary data.</text>
</comment>
<dbReference type="Pfam" id="PF13524">
    <property type="entry name" value="Glyco_trans_1_2"/>
    <property type="match status" value="1"/>
</dbReference>
<evidence type="ECO:0000313" key="3">
    <source>
        <dbReference type="Proteomes" id="UP001301012"/>
    </source>
</evidence>
<feature type="domain" description="Spore protein YkvP/CgeB glycosyl transferase-like" evidence="1">
    <location>
        <begin position="327"/>
        <end position="448"/>
    </location>
</feature>
<proteinExistence type="predicted"/>
<dbReference type="SUPFAM" id="SSF53756">
    <property type="entry name" value="UDP-Glycosyltransferase/glycogen phosphorylase"/>
    <property type="match status" value="1"/>
</dbReference>
<dbReference type="EC" id="2.4.-.-" evidence="2"/>
<dbReference type="EMBL" id="JASKYM010000004">
    <property type="protein sequence ID" value="MDK2563808.1"/>
    <property type="molecule type" value="Genomic_DNA"/>
</dbReference>
<keyword evidence="2" id="KW-0328">Glycosyltransferase</keyword>